<name>A0A316TQR7_9ACTN</name>
<evidence type="ECO:0000313" key="9">
    <source>
        <dbReference type="EMBL" id="PWN04584.1"/>
    </source>
</evidence>
<keyword evidence="5" id="KW-0804">Transcription</keyword>
<gene>
    <name evidence="9" type="ORF">DJ010_02855</name>
</gene>
<dbReference type="GO" id="GO:0006352">
    <property type="term" value="P:DNA-templated transcription initiation"/>
    <property type="evidence" value="ECO:0007669"/>
    <property type="project" value="InterPro"/>
</dbReference>
<feature type="compositionally biased region" description="Low complexity" evidence="6">
    <location>
        <begin position="15"/>
        <end position="24"/>
    </location>
</feature>
<keyword evidence="2" id="KW-0805">Transcription regulation</keyword>
<dbReference type="InterPro" id="IPR013249">
    <property type="entry name" value="RNA_pol_sigma70_r4_t2"/>
</dbReference>
<dbReference type="Gene3D" id="1.10.1740.10">
    <property type="match status" value="1"/>
</dbReference>
<dbReference type="PANTHER" id="PTHR43133">
    <property type="entry name" value="RNA POLYMERASE ECF-TYPE SIGMA FACTO"/>
    <property type="match status" value="1"/>
</dbReference>
<dbReference type="InterPro" id="IPR007627">
    <property type="entry name" value="RNA_pol_sigma70_r2"/>
</dbReference>
<keyword evidence="4" id="KW-0238">DNA-binding</keyword>
<reference evidence="9 10" key="1">
    <citation type="submission" date="2018-05" db="EMBL/GenBank/DDBJ databases">
        <title>Nocardioides silvaticus genome.</title>
        <authorList>
            <person name="Li C."/>
            <person name="Wang G."/>
        </authorList>
    </citation>
    <scope>NUCLEOTIDE SEQUENCE [LARGE SCALE GENOMIC DNA]</scope>
    <source>
        <strain evidence="9 10">CCTCC AB 2018079</strain>
    </source>
</reference>
<dbReference type="SUPFAM" id="SSF88659">
    <property type="entry name" value="Sigma3 and sigma4 domains of RNA polymerase sigma factors"/>
    <property type="match status" value="1"/>
</dbReference>
<dbReference type="Gene3D" id="1.10.10.10">
    <property type="entry name" value="Winged helix-like DNA-binding domain superfamily/Winged helix DNA-binding domain"/>
    <property type="match status" value="1"/>
</dbReference>
<dbReference type="Proteomes" id="UP000245507">
    <property type="component" value="Unassembled WGS sequence"/>
</dbReference>
<dbReference type="InterPro" id="IPR013324">
    <property type="entry name" value="RNA_pol_sigma_r3/r4-like"/>
</dbReference>
<comment type="caution">
    <text evidence="9">The sequence shown here is derived from an EMBL/GenBank/DDBJ whole genome shotgun (WGS) entry which is preliminary data.</text>
</comment>
<protein>
    <recommendedName>
        <fullName evidence="11">Sigma-70 family RNA polymerase sigma factor</fullName>
    </recommendedName>
</protein>
<dbReference type="InterPro" id="IPR039425">
    <property type="entry name" value="RNA_pol_sigma-70-like"/>
</dbReference>
<dbReference type="SUPFAM" id="SSF88946">
    <property type="entry name" value="Sigma2 domain of RNA polymerase sigma factors"/>
    <property type="match status" value="1"/>
</dbReference>
<dbReference type="NCBIfam" id="TIGR02937">
    <property type="entry name" value="sigma70-ECF"/>
    <property type="match status" value="1"/>
</dbReference>
<evidence type="ECO:0000256" key="4">
    <source>
        <dbReference type="ARBA" id="ARBA00023125"/>
    </source>
</evidence>
<dbReference type="AlphaFoldDB" id="A0A316TQR7"/>
<keyword evidence="3" id="KW-0731">Sigma factor</keyword>
<dbReference type="GO" id="GO:0003677">
    <property type="term" value="F:DNA binding"/>
    <property type="evidence" value="ECO:0007669"/>
    <property type="project" value="UniProtKB-KW"/>
</dbReference>
<dbReference type="Pfam" id="PF04542">
    <property type="entry name" value="Sigma70_r2"/>
    <property type="match status" value="1"/>
</dbReference>
<accession>A0A316TQR7</accession>
<proteinExistence type="inferred from homology"/>
<dbReference type="InterPro" id="IPR014284">
    <property type="entry name" value="RNA_pol_sigma-70_dom"/>
</dbReference>
<evidence type="ECO:0008006" key="11">
    <source>
        <dbReference type="Google" id="ProtNLM"/>
    </source>
</evidence>
<dbReference type="EMBL" id="QGDD01000001">
    <property type="protein sequence ID" value="PWN04584.1"/>
    <property type="molecule type" value="Genomic_DNA"/>
</dbReference>
<evidence type="ECO:0000256" key="6">
    <source>
        <dbReference type="SAM" id="MobiDB-lite"/>
    </source>
</evidence>
<dbReference type="PANTHER" id="PTHR43133:SF8">
    <property type="entry name" value="RNA POLYMERASE SIGMA FACTOR HI_1459-RELATED"/>
    <property type="match status" value="1"/>
</dbReference>
<keyword evidence="10" id="KW-1185">Reference proteome</keyword>
<feature type="domain" description="RNA polymerase sigma factor 70 region 4 type 2" evidence="8">
    <location>
        <begin position="230"/>
        <end position="277"/>
    </location>
</feature>
<evidence type="ECO:0000256" key="1">
    <source>
        <dbReference type="ARBA" id="ARBA00010641"/>
    </source>
</evidence>
<dbReference type="Pfam" id="PF08281">
    <property type="entry name" value="Sigma70_r4_2"/>
    <property type="match status" value="1"/>
</dbReference>
<evidence type="ECO:0000256" key="3">
    <source>
        <dbReference type="ARBA" id="ARBA00023082"/>
    </source>
</evidence>
<dbReference type="InterPro" id="IPR013325">
    <property type="entry name" value="RNA_pol_sigma_r2"/>
</dbReference>
<evidence type="ECO:0000259" key="8">
    <source>
        <dbReference type="Pfam" id="PF08281"/>
    </source>
</evidence>
<comment type="similarity">
    <text evidence="1">Belongs to the sigma-70 factor family. ECF subfamily.</text>
</comment>
<feature type="region of interest" description="Disordered" evidence="6">
    <location>
        <begin position="1"/>
        <end position="37"/>
    </location>
</feature>
<feature type="domain" description="RNA polymerase sigma-70 region 2" evidence="7">
    <location>
        <begin position="145"/>
        <end position="198"/>
    </location>
</feature>
<organism evidence="9 10">
    <name type="scientific">Nocardioides silvaticus</name>
    <dbReference type="NCBI Taxonomy" id="2201891"/>
    <lineage>
        <taxon>Bacteria</taxon>
        <taxon>Bacillati</taxon>
        <taxon>Actinomycetota</taxon>
        <taxon>Actinomycetes</taxon>
        <taxon>Propionibacteriales</taxon>
        <taxon>Nocardioidaceae</taxon>
        <taxon>Nocardioides</taxon>
    </lineage>
</organism>
<feature type="region of interest" description="Disordered" evidence="6">
    <location>
        <begin position="75"/>
        <end position="102"/>
    </location>
</feature>
<evidence type="ECO:0000313" key="10">
    <source>
        <dbReference type="Proteomes" id="UP000245507"/>
    </source>
</evidence>
<dbReference type="InterPro" id="IPR036388">
    <property type="entry name" value="WH-like_DNA-bd_sf"/>
</dbReference>
<evidence type="ECO:0000259" key="7">
    <source>
        <dbReference type="Pfam" id="PF04542"/>
    </source>
</evidence>
<dbReference type="GO" id="GO:0016987">
    <property type="term" value="F:sigma factor activity"/>
    <property type="evidence" value="ECO:0007669"/>
    <property type="project" value="UniProtKB-KW"/>
</dbReference>
<sequence length="285" mass="30391">MTPAAYEAPTPPASTAPNTAAAAPCRHQGAEDGPAGAAAASAARRWISTAGGVEPVTSALRARLTSARVGRRGEWPMTSTCREPPESLHPVPTSKVSPSDEGVAMARSDDDVVIRARRGDEDAWRELYVAHGRRLVVWLGAARDLDAATGAEDVAAEAWTVAATKIGEFEGSVDDFGGWLISIARNLVLNNRRRSQRRQTYATEDAGVHLEDLGMTPEARAVEDDATRWLLAQLSRREAEVIACIDVVGLDVATTARALDMSATAVRVARHRGLGRLRTILGESP</sequence>
<evidence type="ECO:0000256" key="5">
    <source>
        <dbReference type="ARBA" id="ARBA00023163"/>
    </source>
</evidence>
<evidence type="ECO:0000256" key="2">
    <source>
        <dbReference type="ARBA" id="ARBA00023015"/>
    </source>
</evidence>